<accession>K0SFI0</accession>
<organism evidence="2 3">
    <name type="scientific">Thalassiosira oceanica</name>
    <name type="common">Marine diatom</name>
    <dbReference type="NCBI Taxonomy" id="159749"/>
    <lineage>
        <taxon>Eukaryota</taxon>
        <taxon>Sar</taxon>
        <taxon>Stramenopiles</taxon>
        <taxon>Ochrophyta</taxon>
        <taxon>Bacillariophyta</taxon>
        <taxon>Coscinodiscophyceae</taxon>
        <taxon>Thalassiosirophycidae</taxon>
        <taxon>Thalassiosirales</taxon>
        <taxon>Thalassiosiraceae</taxon>
        <taxon>Thalassiosira</taxon>
    </lineage>
</organism>
<evidence type="ECO:0000313" key="3">
    <source>
        <dbReference type="Proteomes" id="UP000266841"/>
    </source>
</evidence>
<dbReference type="GO" id="GO:0016491">
    <property type="term" value="F:oxidoreductase activity"/>
    <property type="evidence" value="ECO:0007669"/>
    <property type="project" value="InterPro"/>
</dbReference>
<dbReference type="GO" id="GO:0009507">
    <property type="term" value="C:chloroplast"/>
    <property type="evidence" value="ECO:0007669"/>
    <property type="project" value="TreeGrafter"/>
</dbReference>
<comment type="caution">
    <text evidence="2">The sequence shown here is derived from an EMBL/GenBank/DDBJ whole genome shotgun (WGS) entry which is preliminary data.</text>
</comment>
<dbReference type="Pfam" id="PF13460">
    <property type="entry name" value="NAD_binding_10"/>
    <property type="match status" value="1"/>
</dbReference>
<dbReference type="InterPro" id="IPR044163">
    <property type="entry name" value="SARED1-like"/>
</dbReference>
<dbReference type="eggNOG" id="ENOG502STXD">
    <property type="taxonomic scope" value="Eukaryota"/>
</dbReference>
<dbReference type="PANTHER" id="PTHR14194">
    <property type="entry name" value="NITROGEN METABOLIC REGULATION PROTEIN NMR-RELATED"/>
    <property type="match status" value="1"/>
</dbReference>
<name>K0SFI0_THAOC</name>
<dbReference type="SUPFAM" id="SSF51735">
    <property type="entry name" value="NAD(P)-binding Rossmann-fold domains"/>
    <property type="match status" value="1"/>
</dbReference>
<protein>
    <recommendedName>
        <fullName evidence="1">NAD(P)-binding domain-containing protein</fullName>
    </recommendedName>
</protein>
<sequence>MVQIWRVATVEQGRPSRQADLDLEHGLRRDRRVPFTRFSAWQAWPPPPWPIDDNAALRELEDDDETVKLTAPRHAWLYAALGAAVAFNSISEAFSLIPPGGIVTVTHAAGRMGKVLALQIREDAQIAGVPAEELPRIRAVVRSEAEAASVACDLGGMTLIGGEASPVKLDWLEIIIVEDIEEERGREMLRAAFEGADGAILCDASHNEMVWSNDGTNGSGEEEVCSISVPAAESKDLSKRLLAEIDAASSSSTLRHVVMRSSMGLSPGVSEEAAAAMGGEAALAGPRKAEKALRSSGINHTILRLGALTDDAGMIPLLFGMNDAILERRIDSTTTRRPPILSRSDAARVAIFLLKEASSMFRDLTVDCSWHPKYGRSSVGSEEAVNAACRQDLMEALTKDILLFSFQKG</sequence>
<dbReference type="InterPro" id="IPR036291">
    <property type="entry name" value="NAD(P)-bd_dom_sf"/>
</dbReference>
<proteinExistence type="predicted"/>
<reference evidence="2 3" key="1">
    <citation type="journal article" date="2012" name="Genome Biol.">
        <title>Genome and low-iron response of an oceanic diatom adapted to chronic iron limitation.</title>
        <authorList>
            <person name="Lommer M."/>
            <person name="Specht M."/>
            <person name="Roy A.S."/>
            <person name="Kraemer L."/>
            <person name="Andreson R."/>
            <person name="Gutowska M.A."/>
            <person name="Wolf J."/>
            <person name="Bergner S.V."/>
            <person name="Schilhabel M.B."/>
            <person name="Klostermeier U.C."/>
            <person name="Beiko R.G."/>
            <person name="Rosenstiel P."/>
            <person name="Hippler M."/>
            <person name="Laroche J."/>
        </authorList>
    </citation>
    <scope>NUCLEOTIDE SEQUENCE [LARGE SCALE GENOMIC DNA]</scope>
    <source>
        <strain evidence="2 3">CCMP1005</strain>
    </source>
</reference>
<evidence type="ECO:0000313" key="2">
    <source>
        <dbReference type="EMBL" id="EJK59671.1"/>
    </source>
</evidence>
<feature type="domain" description="NAD(P)-binding" evidence="1">
    <location>
        <begin position="187"/>
        <end position="313"/>
    </location>
</feature>
<evidence type="ECO:0000259" key="1">
    <source>
        <dbReference type="Pfam" id="PF13460"/>
    </source>
</evidence>
<dbReference type="PANTHER" id="PTHR14194:SF86">
    <property type="entry name" value="OS05G0110300 PROTEIN"/>
    <property type="match status" value="1"/>
</dbReference>
<keyword evidence="3" id="KW-1185">Reference proteome</keyword>
<dbReference type="OrthoDB" id="2019800at2759"/>
<dbReference type="AlphaFoldDB" id="K0SFI0"/>
<dbReference type="Proteomes" id="UP000266841">
    <property type="component" value="Unassembled WGS sequence"/>
</dbReference>
<dbReference type="InterPro" id="IPR016040">
    <property type="entry name" value="NAD(P)-bd_dom"/>
</dbReference>
<dbReference type="OMA" id="WGMSSAG"/>
<dbReference type="Gene3D" id="3.40.50.720">
    <property type="entry name" value="NAD(P)-binding Rossmann-like Domain"/>
    <property type="match status" value="1"/>
</dbReference>
<gene>
    <name evidence="2" type="ORF">THAOC_20066</name>
</gene>
<dbReference type="EMBL" id="AGNL01022541">
    <property type="protein sequence ID" value="EJK59671.1"/>
    <property type="molecule type" value="Genomic_DNA"/>
</dbReference>